<evidence type="ECO:0000313" key="4">
    <source>
        <dbReference type="EMBL" id="HGQ64509.1"/>
    </source>
</evidence>
<name>A0A7C4NL82_9CREN</name>
<accession>A0A7C4NL82</accession>
<gene>
    <name evidence="4" type="ORF">ENU08_04620</name>
    <name evidence="3" type="ORF">ENU41_01760</name>
</gene>
<reference evidence="4" key="1">
    <citation type="journal article" date="2020" name="mSystems">
        <title>Genome- and Community-Level Interaction Insights into Carbon Utilization and Element Cycling Functions of Hydrothermarchaeota in Hydrothermal Sediment.</title>
        <authorList>
            <person name="Zhou Z."/>
            <person name="Liu Y."/>
            <person name="Xu W."/>
            <person name="Pan J."/>
            <person name="Luo Z.H."/>
            <person name="Li M."/>
        </authorList>
    </citation>
    <scope>NUCLEOTIDE SEQUENCE [LARGE SCALE GENOMIC DNA]</scope>
    <source>
        <strain evidence="4">SpSt-637</strain>
        <strain evidence="3">SpSt-667</strain>
    </source>
</reference>
<dbReference type="Pfam" id="PF23470">
    <property type="entry name" value="Zn_ribbon_PF0610"/>
    <property type="match status" value="1"/>
</dbReference>
<dbReference type="Pfam" id="PF21476">
    <property type="entry name" value="PF0610-like_N"/>
    <property type="match status" value="1"/>
</dbReference>
<dbReference type="PANTHER" id="PTHR40663">
    <property type="match status" value="1"/>
</dbReference>
<comment type="caution">
    <text evidence="4">The sequence shown here is derived from an EMBL/GenBank/DDBJ whole genome shotgun (WGS) entry which is preliminary data.</text>
</comment>
<dbReference type="InterPro" id="IPR038767">
    <property type="entry name" value="PF0610-like"/>
</dbReference>
<feature type="domain" description="PF0610-like winged HTH N-terminal" evidence="1">
    <location>
        <begin position="2"/>
        <end position="42"/>
    </location>
</feature>
<dbReference type="EMBL" id="DTCK01000010">
    <property type="protein sequence ID" value="HGQ35391.1"/>
    <property type="molecule type" value="Genomic_DNA"/>
</dbReference>
<evidence type="ECO:0000313" key="3">
    <source>
        <dbReference type="EMBL" id="HGQ35391.1"/>
    </source>
</evidence>
<feature type="domain" description="PF0610-like rubredoxin-like zinc beta-ribbon C-terminal" evidence="2">
    <location>
        <begin position="53"/>
        <end position="90"/>
    </location>
</feature>
<sequence length="94" mass="10819">MVKLLESIEEPITAEDIASSLDIDVNNVYIHLAHLAKTVRRSSSGKKALLMVPPRCRECGYIFKDLDKPKKPSKCPRCRSERIEHPRFIIRETE</sequence>
<protein>
    <submittedName>
        <fullName evidence="4">Transcriptional regulator</fullName>
    </submittedName>
</protein>
<dbReference type="InterPro" id="IPR036390">
    <property type="entry name" value="WH_DNA-bd_sf"/>
</dbReference>
<evidence type="ECO:0000259" key="1">
    <source>
        <dbReference type="Pfam" id="PF21476"/>
    </source>
</evidence>
<evidence type="ECO:0000259" key="2">
    <source>
        <dbReference type="Pfam" id="PF23470"/>
    </source>
</evidence>
<dbReference type="PANTHER" id="PTHR40663:SF2">
    <property type="entry name" value="TRANSCRIPTIONAL REGULATOR"/>
    <property type="match status" value="1"/>
</dbReference>
<dbReference type="SUPFAM" id="SSF46785">
    <property type="entry name" value="Winged helix' DNA-binding domain"/>
    <property type="match status" value="1"/>
</dbReference>
<proteinExistence type="predicted"/>
<dbReference type="AlphaFoldDB" id="A0A7C4NL82"/>
<dbReference type="InterPro" id="IPR057022">
    <property type="entry name" value="PF0610-like_Zn_ribbon_C"/>
</dbReference>
<organism evidence="4">
    <name type="scientific">Ignisphaera aggregans</name>
    <dbReference type="NCBI Taxonomy" id="334771"/>
    <lineage>
        <taxon>Archaea</taxon>
        <taxon>Thermoproteota</taxon>
        <taxon>Thermoprotei</taxon>
        <taxon>Desulfurococcales</taxon>
        <taxon>Desulfurococcaceae</taxon>
        <taxon>Ignisphaera</taxon>
    </lineage>
</organism>
<dbReference type="EMBL" id="DTBD01000039">
    <property type="protein sequence ID" value="HGQ64509.1"/>
    <property type="molecule type" value="Genomic_DNA"/>
</dbReference>
<dbReference type="InterPro" id="IPR049159">
    <property type="entry name" value="PF0610-like_wHTH_N"/>
</dbReference>